<evidence type="ECO:0000259" key="1">
    <source>
        <dbReference type="Pfam" id="PF02698"/>
    </source>
</evidence>
<dbReference type="AlphaFoldDB" id="A0A1X1EW13"/>
<sequence>MQLNKEHIHDINTLAQWLALDHMPHQGTLEADLAILAGHAVLPNIEGVVALAKKYQLPLLISGGIGHSTPLLAQMMAAHPLYRQIDTQGKSEAAMLGDIARVFAALPDDLLLLEEKSRNCGENAAFSQQLLDTEQWQPQRVILVQDPLMQRRTWETFRWQWRDRADAPEFISWPVFTPQVIVDSGMLRITGAPPQGLWSMERFLSLLMGEVQRLRDDENGYGPRGKGFFGHVEVPEAVEAGWQRLMRLPGVQSRVAG</sequence>
<proteinExistence type="predicted"/>
<name>A0A1X1EW13_PANCY</name>
<dbReference type="STRING" id="55209.HA50_12460"/>
<dbReference type="Proteomes" id="UP000193749">
    <property type="component" value="Unassembled WGS sequence"/>
</dbReference>
<dbReference type="Gene3D" id="1.10.3620.10">
    <property type="entry name" value="YdcF like domain"/>
    <property type="match status" value="1"/>
</dbReference>
<keyword evidence="3" id="KW-1185">Reference proteome</keyword>
<dbReference type="Gene3D" id="3.40.50.620">
    <property type="entry name" value="HUPs"/>
    <property type="match status" value="1"/>
</dbReference>
<organism evidence="2 3">
    <name type="scientific">Pantoea cypripedii</name>
    <name type="common">Pectobacterium cypripedii</name>
    <name type="synonym">Erwinia cypripedii</name>
    <dbReference type="NCBI Taxonomy" id="55209"/>
    <lineage>
        <taxon>Bacteria</taxon>
        <taxon>Pseudomonadati</taxon>
        <taxon>Pseudomonadota</taxon>
        <taxon>Gammaproteobacteria</taxon>
        <taxon>Enterobacterales</taxon>
        <taxon>Erwiniaceae</taxon>
        <taxon>Pantoea</taxon>
    </lineage>
</organism>
<dbReference type="InterPro" id="IPR051599">
    <property type="entry name" value="Cell_Envelope_Assoc"/>
</dbReference>
<reference evidence="2 3" key="1">
    <citation type="journal article" date="2017" name="Antonie Van Leeuwenhoek">
        <title>Phylogenomic resolution of the bacterial genus Pantoea and its relationship with Erwinia and Tatumella.</title>
        <authorList>
            <person name="Palmer M."/>
            <person name="Steenkamp E.T."/>
            <person name="Coetzee M.P."/>
            <person name="Chan W.Y."/>
            <person name="van Zyl E."/>
            <person name="De Maayer P."/>
            <person name="Coutinho T.A."/>
            <person name="Blom J."/>
            <person name="Smits T.H."/>
            <person name="Duffy B."/>
            <person name="Venter S.N."/>
        </authorList>
    </citation>
    <scope>NUCLEOTIDE SEQUENCE [LARGE SCALE GENOMIC DNA]</scope>
    <source>
        <strain evidence="2 3">LMG 2657</strain>
    </source>
</reference>
<dbReference type="RefSeq" id="WP_084875931.1">
    <property type="nucleotide sequence ID" value="NZ_JAGGMY010000001.1"/>
</dbReference>
<feature type="domain" description="DUF218" evidence="1">
    <location>
        <begin position="42"/>
        <end position="175"/>
    </location>
</feature>
<dbReference type="PANTHER" id="PTHR30336:SF20">
    <property type="entry name" value="DUF218 DOMAIN-CONTAINING PROTEIN"/>
    <property type="match status" value="1"/>
</dbReference>
<comment type="caution">
    <text evidence="2">The sequence shown here is derived from an EMBL/GenBank/DDBJ whole genome shotgun (WGS) entry which is preliminary data.</text>
</comment>
<protein>
    <recommendedName>
        <fullName evidence="1">DUF218 domain-containing protein</fullName>
    </recommendedName>
</protein>
<evidence type="ECO:0000313" key="3">
    <source>
        <dbReference type="Proteomes" id="UP000193749"/>
    </source>
</evidence>
<gene>
    <name evidence="2" type="ORF">HA50_12460</name>
</gene>
<dbReference type="Pfam" id="PF02698">
    <property type="entry name" value="DUF218"/>
    <property type="match status" value="1"/>
</dbReference>
<dbReference type="InterPro" id="IPR014729">
    <property type="entry name" value="Rossmann-like_a/b/a_fold"/>
</dbReference>
<evidence type="ECO:0000313" key="2">
    <source>
        <dbReference type="EMBL" id="ORM94121.1"/>
    </source>
</evidence>
<dbReference type="EMBL" id="MLJI01000001">
    <property type="protein sequence ID" value="ORM94121.1"/>
    <property type="molecule type" value="Genomic_DNA"/>
</dbReference>
<dbReference type="InterPro" id="IPR003848">
    <property type="entry name" value="DUF218"/>
</dbReference>
<accession>A0A1X1EW13</accession>
<dbReference type="OrthoDB" id="2216870at2"/>
<dbReference type="PANTHER" id="PTHR30336">
    <property type="entry name" value="INNER MEMBRANE PROTEIN, PROBABLE PERMEASE"/>
    <property type="match status" value="1"/>
</dbReference>
<dbReference type="GO" id="GO:0005886">
    <property type="term" value="C:plasma membrane"/>
    <property type="evidence" value="ECO:0007669"/>
    <property type="project" value="TreeGrafter"/>
</dbReference>